<name>A0A158EJF9_9BURK</name>
<reference evidence="2" key="1">
    <citation type="submission" date="2016-01" db="EMBL/GenBank/DDBJ databases">
        <authorList>
            <person name="Peeters C."/>
        </authorList>
    </citation>
    <scope>NUCLEOTIDE SEQUENCE</scope>
    <source>
        <strain evidence="2">LMG 29321</strain>
    </source>
</reference>
<evidence type="ECO:0000313" key="2">
    <source>
        <dbReference type="EMBL" id="SAL06037.1"/>
    </source>
</evidence>
<keyword evidence="3" id="KW-1185">Reference proteome</keyword>
<dbReference type="PANTHER" id="PTHR48075:SF5">
    <property type="entry name" value="3-HYDROXYBUTYRYL-COA DEHYDROGENASE"/>
    <property type="match status" value="1"/>
</dbReference>
<sequence>MQYEIVQSGDSRSFPRSHAFIEQAAAQADSVVYVGADAGRAFAEGSGHDARKFIAIELGTECLGHHTGEQSGLEGSNVVGFARFKLGDAEPSALVELVRQPGTKPEAVEAAKAAFESAGLKVAVCQDFPGRIVDRLIRPYFNAALRRLDEKLASAADMDKTLCLGLGYPEGPISLLERTGLAEHFKITQALYEALGQEPYAPARRARVAAERNSRGAQ</sequence>
<dbReference type="Gene3D" id="1.10.1040.10">
    <property type="entry name" value="N-(1-d-carboxylethyl)-l-norvaline Dehydrogenase, domain 2"/>
    <property type="match status" value="1"/>
</dbReference>
<dbReference type="PANTHER" id="PTHR48075">
    <property type="entry name" value="3-HYDROXYACYL-COA DEHYDROGENASE FAMILY PROTEIN"/>
    <property type="match status" value="1"/>
</dbReference>
<proteinExistence type="predicted"/>
<dbReference type="InterPro" id="IPR013328">
    <property type="entry name" value="6PGD_dom2"/>
</dbReference>
<comment type="caution">
    <text evidence="2">The sequence shown here is derived from an EMBL/GenBank/DDBJ whole genome shotgun (WGS) entry which is preliminary data.</text>
</comment>
<dbReference type="AlphaFoldDB" id="A0A158EJF9"/>
<feature type="domain" description="3-hydroxyacyl-CoA dehydrogenase C-terminal" evidence="1">
    <location>
        <begin position="132"/>
        <end position="213"/>
    </location>
</feature>
<dbReference type="Pfam" id="PF00725">
    <property type="entry name" value="3HCDH"/>
    <property type="match status" value="1"/>
</dbReference>
<dbReference type="OrthoDB" id="8682492at2"/>
<dbReference type="EMBL" id="FCOX02000098">
    <property type="protein sequence ID" value="SAL06037.1"/>
    <property type="molecule type" value="Genomic_DNA"/>
</dbReference>
<dbReference type="RefSeq" id="WP_062611948.1">
    <property type="nucleotide sequence ID" value="NZ_FCOX02000098.1"/>
</dbReference>
<protein>
    <submittedName>
        <fullName evidence="2">3-hydroxy-acyl-CoA dehydrogenase</fullName>
    </submittedName>
</protein>
<dbReference type="GO" id="GO:0006635">
    <property type="term" value="P:fatty acid beta-oxidation"/>
    <property type="evidence" value="ECO:0007669"/>
    <property type="project" value="TreeGrafter"/>
</dbReference>
<dbReference type="GO" id="GO:0008691">
    <property type="term" value="F:3-hydroxybutyryl-CoA dehydrogenase activity"/>
    <property type="evidence" value="ECO:0007669"/>
    <property type="project" value="TreeGrafter"/>
</dbReference>
<dbReference type="SUPFAM" id="SSF48179">
    <property type="entry name" value="6-phosphogluconate dehydrogenase C-terminal domain-like"/>
    <property type="match status" value="1"/>
</dbReference>
<evidence type="ECO:0000259" key="1">
    <source>
        <dbReference type="Pfam" id="PF00725"/>
    </source>
</evidence>
<organism evidence="2 3">
    <name type="scientific">Caballeronia calidae</name>
    <dbReference type="NCBI Taxonomy" id="1777139"/>
    <lineage>
        <taxon>Bacteria</taxon>
        <taxon>Pseudomonadati</taxon>
        <taxon>Pseudomonadota</taxon>
        <taxon>Betaproteobacteria</taxon>
        <taxon>Burkholderiales</taxon>
        <taxon>Burkholderiaceae</taxon>
        <taxon>Caballeronia</taxon>
    </lineage>
</organism>
<evidence type="ECO:0000313" key="3">
    <source>
        <dbReference type="Proteomes" id="UP000071859"/>
    </source>
</evidence>
<gene>
    <name evidence="2" type="ORF">AWB78_07842</name>
</gene>
<accession>A0A158EJF9</accession>
<dbReference type="InterPro" id="IPR006108">
    <property type="entry name" value="3HC_DH_C"/>
</dbReference>
<dbReference type="Proteomes" id="UP000071859">
    <property type="component" value="Unassembled WGS sequence"/>
</dbReference>
<dbReference type="InterPro" id="IPR008927">
    <property type="entry name" value="6-PGluconate_DH-like_C_sf"/>
</dbReference>